<proteinExistence type="predicted"/>
<dbReference type="Proteomes" id="UP000287296">
    <property type="component" value="Unassembled WGS sequence"/>
</dbReference>
<dbReference type="EMBL" id="QYTW02000006">
    <property type="protein sequence ID" value="RST60136.1"/>
    <property type="molecule type" value="Genomic_DNA"/>
</dbReference>
<dbReference type="AlphaFoldDB" id="A0A429X9T0"/>
<sequence>MNRRNNFHVIQFAYDEYEDWKEDISVNHISWLDYYYLKEAFQHISSEEMEWNEVISITFDVYSPSDISSFRLEMVEVAGAEISGTHSVKVNHYRSDCDTYGPYYYSAYFLYQPDIQKYIVIEEKNYAC</sequence>
<protein>
    <submittedName>
        <fullName evidence="1">Uncharacterized protein</fullName>
    </submittedName>
</protein>
<accession>A0A429X9T0</accession>
<evidence type="ECO:0000313" key="2">
    <source>
        <dbReference type="Proteomes" id="UP000287296"/>
    </source>
</evidence>
<reference evidence="1 2" key="1">
    <citation type="submission" date="2018-12" db="EMBL/GenBank/DDBJ databases">
        <authorList>
            <person name="Sun L."/>
            <person name="Chen Z."/>
        </authorList>
    </citation>
    <scope>NUCLEOTIDE SEQUENCE [LARGE SCALE GENOMIC DNA]</scope>
    <source>
        <strain evidence="1 2">LMG 29736</strain>
    </source>
</reference>
<name>A0A429X9T0_SIMTE</name>
<gene>
    <name evidence="1" type="ORF">D5F11_008745</name>
</gene>
<dbReference type="OrthoDB" id="9859029at2"/>
<evidence type="ECO:0000313" key="1">
    <source>
        <dbReference type="EMBL" id="RST60136.1"/>
    </source>
</evidence>
<dbReference type="RefSeq" id="WP_120117222.1">
    <property type="nucleotide sequence ID" value="NZ_QYTW02000006.1"/>
</dbReference>
<organism evidence="1 2">
    <name type="scientific">Siminovitchia terrae</name>
    <name type="common">Bacillus terrae</name>
    <dbReference type="NCBI Taxonomy" id="1914933"/>
    <lineage>
        <taxon>Bacteria</taxon>
        <taxon>Bacillati</taxon>
        <taxon>Bacillota</taxon>
        <taxon>Bacilli</taxon>
        <taxon>Bacillales</taxon>
        <taxon>Bacillaceae</taxon>
        <taxon>Siminovitchia</taxon>
    </lineage>
</organism>
<comment type="caution">
    <text evidence="1">The sequence shown here is derived from an EMBL/GenBank/DDBJ whole genome shotgun (WGS) entry which is preliminary data.</text>
</comment>